<dbReference type="Proteomes" id="UP000887013">
    <property type="component" value="Unassembled WGS sequence"/>
</dbReference>
<keyword evidence="2" id="KW-1185">Reference proteome</keyword>
<comment type="caution">
    <text evidence="1">The sequence shown here is derived from an EMBL/GenBank/DDBJ whole genome shotgun (WGS) entry which is preliminary data.</text>
</comment>
<evidence type="ECO:0000313" key="1">
    <source>
        <dbReference type="EMBL" id="GFT73942.1"/>
    </source>
</evidence>
<reference evidence="1" key="1">
    <citation type="submission" date="2020-08" db="EMBL/GenBank/DDBJ databases">
        <title>Multicomponent nature underlies the extraordinary mechanical properties of spider dragline silk.</title>
        <authorList>
            <person name="Kono N."/>
            <person name="Nakamura H."/>
            <person name="Mori M."/>
            <person name="Yoshida Y."/>
            <person name="Ohtoshi R."/>
            <person name="Malay A.D."/>
            <person name="Moran D.A.P."/>
            <person name="Tomita M."/>
            <person name="Numata K."/>
            <person name="Arakawa K."/>
        </authorList>
    </citation>
    <scope>NUCLEOTIDE SEQUENCE</scope>
</reference>
<gene>
    <name evidence="1" type="ORF">NPIL_153491</name>
</gene>
<organism evidence="1 2">
    <name type="scientific">Nephila pilipes</name>
    <name type="common">Giant wood spider</name>
    <name type="synonym">Nephila maculata</name>
    <dbReference type="NCBI Taxonomy" id="299642"/>
    <lineage>
        <taxon>Eukaryota</taxon>
        <taxon>Metazoa</taxon>
        <taxon>Ecdysozoa</taxon>
        <taxon>Arthropoda</taxon>
        <taxon>Chelicerata</taxon>
        <taxon>Arachnida</taxon>
        <taxon>Araneae</taxon>
        <taxon>Araneomorphae</taxon>
        <taxon>Entelegynae</taxon>
        <taxon>Araneoidea</taxon>
        <taxon>Nephilidae</taxon>
        <taxon>Nephila</taxon>
    </lineage>
</organism>
<proteinExistence type="predicted"/>
<name>A0A8X6U368_NEPPI</name>
<sequence length="86" mass="9726">MEWCDIITYDSRQYLSSIPKPRVVALPSHFGNPALSSLSCITLQTKHKHLTTYKGNEEPLLAWLLLLQVVASPHGLWGFPLRALQK</sequence>
<dbReference type="EMBL" id="BMAW01021644">
    <property type="protein sequence ID" value="GFT73942.1"/>
    <property type="molecule type" value="Genomic_DNA"/>
</dbReference>
<protein>
    <submittedName>
        <fullName evidence="1">Uncharacterized protein</fullName>
    </submittedName>
</protein>
<evidence type="ECO:0000313" key="2">
    <source>
        <dbReference type="Proteomes" id="UP000887013"/>
    </source>
</evidence>
<dbReference type="AlphaFoldDB" id="A0A8X6U368"/>
<accession>A0A8X6U368</accession>